<keyword evidence="3" id="KW-0863">Zinc-finger</keyword>
<dbReference type="SMART" id="SM00355">
    <property type="entry name" value="ZnF_C2H2"/>
    <property type="match status" value="4"/>
</dbReference>
<feature type="domain" description="C2H2-type" evidence="8">
    <location>
        <begin position="236"/>
        <end position="266"/>
    </location>
</feature>
<comment type="subcellular location">
    <subcellularLocation>
        <location evidence="1">Nucleus</location>
    </subcellularLocation>
</comment>
<dbReference type="InterPro" id="IPR051061">
    <property type="entry name" value="Zinc_finger_trans_reg"/>
</dbReference>
<organism evidence="9 10">
    <name type="scientific">Cercophora newfieldiana</name>
    <dbReference type="NCBI Taxonomy" id="92897"/>
    <lineage>
        <taxon>Eukaryota</taxon>
        <taxon>Fungi</taxon>
        <taxon>Dikarya</taxon>
        <taxon>Ascomycota</taxon>
        <taxon>Pezizomycotina</taxon>
        <taxon>Sordariomycetes</taxon>
        <taxon>Sordariomycetidae</taxon>
        <taxon>Sordariales</taxon>
        <taxon>Lasiosphaeriaceae</taxon>
        <taxon>Cercophora</taxon>
    </lineage>
</organism>
<sequence length="455" mass="50616">MESAEDGAEFFVPRPRGPIELLLPEPLDVPFETDYSFPEAGSIPASAPSSSMGSPYSDHGQLPSFGKLPEWCSDGFAPYQTIRFECLPRWEKIAPVSFVDPSPCLPLECMASSTVALDASPTLQSRRARTRPFSSRAGLPMRTRSISPFSQSSRLFVPSFESLCDMKSGSAETSRKERCPHPNCGKLFKDLKAHMLTHGTERPEKCPIATCEYHVKGFARKYDKTRHTLTHYKGTMVCGFCPGSGSLAEKSFNRADVFKRHLTAVHGVEPVPPGSRRKFTVTSPSVASAKKLSDYAPDATGQCSTCARRFNNAQELYCHLDDCIVSMFDTEAIRESVEGINRRRLEARSRPKERRRLSSEDWTVHRETIIEQYLPREPVQAYGALARLSDASFGMSPLLQHHDPPVDRGLLTESPIEDPGITLRTPPTGFIAKTLIWLRQSCASLSRVPMVDVPF</sequence>
<feature type="domain" description="C2H2-type" evidence="8">
    <location>
        <begin position="204"/>
        <end position="231"/>
    </location>
</feature>
<keyword evidence="10" id="KW-1185">Reference proteome</keyword>
<keyword evidence="7" id="KW-0539">Nucleus</keyword>
<evidence type="ECO:0000256" key="1">
    <source>
        <dbReference type="ARBA" id="ARBA00004123"/>
    </source>
</evidence>
<evidence type="ECO:0000256" key="6">
    <source>
        <dbReference type="ARBA" id="ARBA00023163"/>
    </source>
</evidence>
<evidence type="ECO:0000313" key="10">
    <source>
        <dbReference type="Proteomes" id="UP001174936"/>
    </source>
</evidence>
<evidence type="ECO:0000256" key="4">
    <source>
        <dbReference type="ARBA" id="ARBA00022833"/>
    </source>
</evidence>
<dbReference type="SUPFAM" id="SSF57667">
    <property type="entry name" value="beta-beta-alpha zinc fingers"/>
    <property type="match status" value="1"/>
</dbReference>
<dbReference type="Proteomes" id="UP001174936">
    <property type="component" value="Unassembled WGS sequence"/>
</dbReference>
<name>A0AA39Y1U1_9PEZI</name>
<evidence type="ECO:0000256" key="7">
    <source>
        <dbReference type="ARBA" id="ARBA00023242"/>
    </source>
</evidence>
<feature type="domain" description="C2H2-type" evidence="8">
    <location>
        <begin position="177"/>
        <end position="198"/>
    </location>
</feature>
<dbReference type="PANTHER" id="PTHR46179:SF13">
    <property type="entry name" value="C2H2-TYPE DOMAIN-CONTAINING PROTEIN"/>
    <property type="match status" value="1"/>
</dbReference>
<feature type="domain" description="C2H2-type" evidence="8">
    <location>
        <begin position="301"/>
        <end position="321"/>
    </location>
</feature>
<evidence type="ECO:0000256" key="2">
    <source>
        <dbReference type="ARBA" id="ARBA00022723"/>
    </source>
</evidence>
<reference evidence="9" key="1">
    <citation type="submission" date="2023-06" db="EMBL/GenBank/DDBJ databases">
        <title>Genome-scale phylogeny and comparative genomics of the fungal order Sordariales.</title>
        <authorList>
            <consortium name="Lawrence Berkeley National Laboratory"/>
            <person name="Hensen N."/>
            <person name="Bonometti L."/>
            <person name="Westerberg I."/>
            <person name="Brannstrom I.O."/>
            <person name="Guillou S."/>
            <person name="Cros-Aarteil S."/>
            <person name="Calhoun S."/>
            <person name="Haridas S."/>
            <person name="Kuo A."/>
            <person name="Mondo S."/>
            <person name="Pangilinan J."/>
            <person name="Riley R."/>
            <person name="Labutti K."/>
            <person name="Andreopoulos B."/>
            <person name="Lipzen A."/>
            <person name="Chen C."/>
            <person name="Yanf M."/>
            <person name="Daum C."/>
            <person name="Ng V."/>
            <person name="Clum A."/>
            <person name="Steindorff A."/>
            <person name="Ohm R."/>
            <person name="Martin F."/>
            <person name="Silar P."/>
            <person name="Natvig D."/>
            <person name="Lalanne C."/>
            <person name="Gautier V."/>
            <person name="Ament-Velasquez S.L."/>
            <person name="Kruys A."/>
            <person name="Hutchinson M.I."/>
            <person name="Powell A.J."/>
            <person name="Barry K."/>
            <person name="Miller A.N."/>
            <person name="Grigoriev I.V."/>
            <person name="Debuchy R."/>
            <person name="Gladieux P."/>
            <person name="Thoren M.H."/>
            <person name="Johannesson H."/>
        </authorList>
    </citation>
    <scope>NUCLEOTIDE SEQUENCE</scope>
    <source>
        <strain evidence="9">SMH2532-1</strain>
    </source>
</reference>
<comment type="caution">
    <text evidence="9">The sequence shown here is derived from an EMBL/GenBank/DDBJ whole genome shotgun (WGS) entry which is preliminary data.</text>
</comment>
<dbReference type="AlphaFoldDB" id="A0AA39Y1U1"/>
<evidence type="ECO:0000259" key="8">
    <source>
        <dbReference type="SMART" id="SM00355"/>
    </source>
</evidence>
<gene>
    <name evidence="9" type="ORF">B0T16DRAFT_196862</name>
</gene>
<keyword evidence="5" id="KW-0805">Transcription regulation</keyword>
<keyword evidence="6" id="KW-0804">Transcription</keyword>
<evidence type="ECO:0000256" key="5">
    <source>
        <dbReference type="ARBA" id="ARBA00023015"/>
    </source>
</evidence>
<dbReference type="InterPro" id="IPR036236">
    <property type="entry name" value="Znf_C2H2_sf"/>
</dbReference>
<evidence type="ECO:0000256" key="3">
    <source>
        <dbReference type="ARBA" id="ARBA00022771"/>
    </source>
</evidence>
<dbReference type="EMBL" id="JAULSV010000005">
    <property type="protein sequence ID" value="KAK0644446.1"/>
    <property type="molecule type" value="Genomic_DNA"/>
</dbReference>
<dbReference type="GO" id="GO:0005634">
    <property type="term" value="C:nucleus"/>
    <property type="evidence" value="ECO:0007669"/>
    <property type="project" value="UniProtKB-SubCell"/>
</dbReference>
<dbReference type="PANTHER" id="PTHR46179">
    <property type="entry name" value="ZINC FINGER PROTEIN"/>
    <property type="match status" value="1"/>
</dbReference>
<dbReference type="GO" id="GO:0006357">
    <property type="term" value="P:regulation of transcription by RNA polymerase II"/>
    <property type="evidence" value="ECO:0007669"/>
    <property type="project" value="TreeGrafter"/>
</dbReference>
<proteinExistence type="predicted"/>
<dbReference type="Gene3D" id="3.30.160.60">
    <property type="entry name" value="Classic Zinc Finger"/>
    <property type="match status" value="1"/>
</dbReference>
<evidence type="ECO:0000313" key="9">
    <source>
        <dbReference type="EMBL" id="KAK0644446.1"/>
    </source>
</evidence>
<accession>A0AA39Y1U1</accession>
<keyword evidence="4" id="KW-0862">Zinc</keyword>
<keyword evidence="2" id="KW-0479">Metal-binding</keyword>
<protein>
    <recommendedName>
        <fullName evidence="8">C2H2-type domain-containing protein</fullName>
    </recommendedName>
</protein>
<dbReference type="GO" id="GO:0008270">
    <property type="term" value="F:zinc ion binding"/>
    <property type="evidence" value="ECO:0007669"/>
    <property type="project" value="UniProtKB-KW"/>
</dbReference>
<dbReference type="InterPro" id="IPR013087">
    <property type="entry name" value="Znf_C2H2_type"/>
</dbReference>